<dbReference type="Proteomes" id="UP001317705">
    <property type="component" value="Chromosome"/>
</dbReference>
<protein>
    <submittedName>
        <fullName evidence="3">Uncharacterized protein</fullName>
    </submittedName>
</protein>
<evidence type="ECO:0000313" key="3">
    <source>
        <dbReference type="EMBL" id="BDV41999.1"/>
    </source>
</evidence>
<dbReference type="EMBL" id="AP027151">
    <property type="protein sequence ID" value="BDV41999.1"/>
    <property type="molecule type" value="Genomic_DNA"/>
</dbReference>
<feature type="transmembrane region" description="Helical" evidence="1">
    <location>
        <begin position="31"/>
        <end position="53"/>
    </location>
</feature>
<keyword evidence="2" id="KW-0732">Signal</keyword>
<feature type="signal peptide" evidence="2">
    <location>
        <begin position="1"/>
        <end position="21"/>
    </location>
</feature>
<keyword evidence="1" id="KW-0812">Transmembrane</keyword>
<evidence type="ECO:0000256" key="2">
    <source>
        <dbReference type="SAM" id="SignalP"/>
    </source>
</evidence>
<evidence type="ECO:0000313" key="4">
    <source>
        <dbReference type="Proteomes" id="UP001317705"/>
    </source>
</evidence>
<feature type="chain" id="PRO_5046097964" evidence="2">
    <location>
        <begin position="22"/>
        <end position="75"/>
    </location>
</feature>
<accession>A0ABN6VPT1</accession>
<gene>
    <name evidence="3" type="ORF">GURASL_09220</name>
</gene>
<keyword evidence="1" id="KW-0472">Membrane</keyword>
<organism evidence="3 4">
    <name type="scientific">Geotalea uraniireducens</name>
    <dbReference type="NCBI Taxonomy" id="351604"/>
    <lineage>
        <taxon>Bacteria</taxon>
        <taxon>Pseudomonadati</taxon>
        <taxon>Thermodesulfobacteriota</taxon>
        <taxon>Desulfuromonadia</taxon>
        <taxon>Geobacterales</taxon>
        <taxon>Geobacteraceae</taxon>
        <taxon>Geotalea</taxon>
    </lineage>
</organism>
<evidence type="ECO:0000256" key="1">
    <source>
        <dbReference type="SAM" id="Phobius"/>
    </source>
</evidence>
<proteinExistence type="predicted"/>
<keyword evidence="1" id="KW-1133">Transmembrane helix</keyword>
<reference evidence="3 4" key="1">
    <citation type="submission" date="2022-12" db="EMBL/GenBank/DDBJ databases">
        <title>Polyphasic characterization of Geotalea uranireducens NIT-SL11 newly isolated from a complex of sewage sludge and microbially reduced graphene oxide.</title>
        <authorList>
            <person name="Xie L."/>
            <person name="Yoshida N."/>
            <person name="Meng L."/>
        </authorList>
    </citation>
    <scope>NUCLEOTIDE SEQUENCE [LARGE SCALE GENOMIC DNA]</scope>
    <source>
        <strain evidence="3 4">NIT-SL11</strain>
    </source>
</reference>
<keyword evidence="4" id="KW-1185">Reference proteome</keyword>
<name>A0ABN6VPT1_9BACT</name>
<sequence length="75" mass="7718">MKTNLAQAIALVLAGAAPASAANGITDGFSGVFLWVFCGYCAIIIVTQTIAALHSLAENSRHRPPAPAEVEPPKS</sequence>
<dbReference type="RefSeq" id="WP_282002181.1">
    <property type="nucleotide sequence ID" value="NZ_AP027151.1"/>
</dbReference>